<organism evidence="1 2">
    <name type="scientific">Dreissena polymorpha</name>
    <name type="common">Zebra mussel</name>
    <name type="synonym">Mytilus polymorpha</name>
    <dbReference type="NCBI Taxonomy" id="45954"/>
    <lineage>
        <taxon>Eukaryota</taxon>
        <taxon>Metazoa</taxon>
        <taxon>Spiralia</taxon>
        <taxon>Lophotrochozoa</taxon>
        <taxon>Mollusca</taxon>
        <taxon>Bivalvia</taxon>
        <taxon>Autobranchia</taxon>
        <taxon>Heteroconchia</taxon>
        <taxon>Euheterodonta</taxon>
        <taxon>Imparidentia</taxon>
        <taxon>Neoheterodontei</taxon>
        <taxon>Myida</taxon>
        <taxon>Dreissenoidea</taxon>
        <taxon>Dreissenidae</taxon>
        <taxon>Dreissena</taxon>
    </lineage>
</organism>
<name>A0A9D4E3Z1_DREPO</name>
<comment type="caution">
    <text evidence="1">The sequence shown here is derived from an EMBL/GenBank/DDBJ whole genome shotgun (WGS) entry which is preliminary data.</text>
</comment>
<evidence type="ECO:0000313" key="1">
    <source>
        <dbReference type="EMBL" id="KAH3772673.1"/>
    </source>
</evidence>
<reference evidence="1" key="2">
    <citation type="submission" date="2020-11" db="EMBL/GenBank/DDBJ databases">
        <authorList>
            <person name="McCartney M.A."/>
            <person name="Auch B."/>
            <person name="Kono T."/>
            <person name="Mallez S."/>
            <person name="Becker A."/>
            <person name="Gohl D.M."/>
            <person name="Silverstein K.A.T."/>
            <person name="Koren S."/>
            <person name="Bechman K.B."/>
            <person name="Herman A."/>
            <person name="Abrahante J.E."/>
            <person name="Garbe J."/>
        </authorList>
    </citation>
    <scope>NUCLEOTIDE SEQUENCE</scope>
    <source>
        <strain evidence="1">Duluth1</strain>
        <tissue evidence="1">Whole animal</tissue>
    </source>
</reference>
<reference evidence="1" key="1">
    <citation type="journal article" date="2019" name="bioRxiv">
        <title>The Genome of the Zebra Mussel, Dreissena polymorpha: A Resource for Invasive Species Research.</title>
        <authorList>
            <person name="McCartney M.A."/>
            <person name="Auch B."/>
            <person name="Kono T."/>
            <person name="Mallez S."/>
            <person name="Zhang Y."/>
            <person name="Obille A."/>
            <person name="Becker A."/>
            <person name="Abrahante J.E."/>
            <person name="Garbe J."/>
            <person name="Badalamenti J.P."/>
            <person name="Herman A."/>
            <person name="Mangelson H."/>
            <person name="Liachko I."/>
            <person name="Sullivan S."/>
            <person name="Sone E.D."/>
            <person name="Koren S."/>
            <person name="Silverstein K.A.T."/>
            <person name="Beckman K.B."/>
            <person name="Gohl D.M."/>
        </authorList>
    </citation>
    <scope>NUCLEOTIDE SEQUENCE</scope>
    <source>
        <strain evidence="1">Duluth1</strain>
        <tissue evidence="1">Whole animal</tissue>
    </source>
</reference>
<accession>A0A9D4E3Z1</accession>
<dbReference type="AlphaFoldDB" id="A0A9D4E3Z1"/>
<gene>
    <name evidence="1" type="ORF">DPMN_174015</name>
</gene>
<dbReference type="Proteomes" id="UP000828390">
    <property type="component" value="Unassembled WGS sequence"/>
</dbReference>
<dbReference type="EMBL" id="JAIWYP010000009">
    <property type="protein sequence ID" value="KAH3772673.1"/>
    <property type="molecule type" value="Genomic_DNA"/>
</dbReference>
<proteinExistence type="predicted"/>
<protein>
    <submittedName>
        <fullName evidence="1">Uncharacterized protein</fullName>
    </submittedName>
</protein>
<evidence type="ECO:0000313" key="2">
    <source>
        <dbReference type="Proteomes" id="UP000828390"/>
    </source>
</evidence>
<sequence>MAAFSSSITEKGSDSEIAFWCSTCEEGGTCVEAEFYCEKCVKCYCGKCIKPHSELFTTHTAYGKGDMEFWPFQRP</sequence>
<keyword evidence="2" id="KW-1185">Reference proteome</keyword>